<reference evidence="2" key="1">
    <citation type="submission" date="2023-08" db="EMBL/GenBank/DDBJ databases">
        <title>Black Yeasts Isolated from many extreme environments.</title>
        <authorList>
            <person name="Coleine C."/>
            <person name="Stajich J.E."/>
            <person name="Selbmann L."/>
        </authorList>
    </citation>
    <scope>NUCLEOTIDE SEQUENCE</scope>
    <source>
        <strain evidence="2">CCFEE 5810</strain>
    </source>
</reference>
<feature type="region of interest" description="Disordered" evidence="1">
    <location>
        <begin position="1"/>
        <end position="66"/>
    </location>
</feature>
<feature type="compositionally biased region" description="Polar residues" evidence="1">
    <location>
        <begin position="8"/>
        <end position="40"/>
    </location>
</feature>
<organism evidence="2 3">
    <name type="scientific">Elasticomyces elasticus</name>
    <dbReference type="NCBI Taxonomy" id="574655"/>
    <lineage>
        <taxon>Eukaryota</taxon>
        <taxon>Fungi</taxon>
        <taxon>Dikarya</taxon>
        <taxon>Ascomycota</taxon>
        <taxon>Pezizomycotina</taxon>
        <taxon>Dothideomycetes</taxon>
        <taxon>Dothideomycetidae</taxon>
        <taxon>Mycosphaerellales</taxon>
        <taxon>Teratosphaeriaceae</taxon>
        <taxon>Elasticomyces</taxon>
    </lineage>
</organism>
<sequence length="161" mass="17540">MASRTDARFSTYSGAPSIQPSLAATLDTQATSQRSSTQPRHTPIHINEKNMASSNNSQSSSAKMYSSSAATFSSATLADADPSKTADLKSWSGTLERMQDVRLDKQRYVMSGNKSDEVSKLALGAKVERALARRMTSQDATFRVKRTISDVEKRSLEVEAN</sequence>
<gene>
    <name evidence="2" type="ORF">LTR97_007671</name>
</gene>
<accession>A0AAN8A069</accession>
<evidence type="ECO:0000256" key="1">
    <source>
        <dbReference type="SAM" id="MobiDB-lite"/>
    </source>
</evidence>
<evidence type="ECO:0000313" key="2">
    <source>
        <dbReference type="EMBL" id="KAK5697533.1"/>
    </source>
</evidence>
<proteinExistence type="predicted"/>
<evidence type="ECO:0000313" key="3">
    <source>
        <dbReference type="Proteomes" id="UP001310594"/>
    </source>
</evidence>
<dbReference type="Proteomes" id="UP001310594">
    <property type="component" value="Unassembled WGS sequence"/>
</dbReference>
<name>A0AAN8A069_9PEZI</name>
<dbReference type="AlphaFoldDB" id="A0AAN8A069"/>
<protein>
    <submittedName>
        <fullName evidence="2">Uncharacterized protein</fullName>
    </submittedName>
</protein>
<dbReference type="EMBL" id="JAVRQU010000011">
    <property type="protein sequence ID" value="KAK5697533.1"/>
    <property type="molecule type" value="Genomic_DNA"/>
</dbReference>
<comment type="caution">
    <text evidence="2">The sequence shown here is derived from an EMBL/GenBank/DDBJ whole genome shotgun (WGS) entry which is preliminary data.</text>
</comment>
<feature type="compositionally biased region" description="Low complexity" evidence="1">
    <location>
        <begin position="49"/>
        <end position="66"/>
    </location>
</feature>